<keyword evidence="4" id="KW-0813">Transport</keyword>
<evidence type="ECO:0008006" key="10">
    <source>
        <dbReference type="Google" id="ProtNLM"/>
    </source>
</evidence>
<gene>
    <name evidence="8" type="ORF">MGL_3859</name>
</gene>
<evidence type="ECO:0000313" key="9">
    <source>
        <dbReference type="Proteomes" id="UP000008837"/>
    </source>
</evidence>
<dbReference type="OrthoDB" id="5548448at2759"/>
<evidence type="ECO:0000313" key="8">
    <source>
        <dbReference type="EMBL" id="EDP41857.1"/>
    </source>
</evidence>
<name>A8QAZ6_MALGO</name>
<dbReference type="InterPro" id="IPR044189">
    <property type="entry name" value="XPO4/7-like"/>
</dbReference>
<dbReference type="GeneID" id="5853378"/>
<dbReference type="STRING" id="425265.A8QAZ6"/>
<keyword evidence="5" id="KW-0963">Cytoplasm</keyword>
<keyword evidence="7" id="KW-0539">Nucleus</keyword>
<sequence>MWQLCFCIPEIPTLLGYVARIAVVAMIRTSTMVAPALAARSQDLSHVCASHANVTTRAVHEAMLHVASYLPWDVHASTTWPAQRVALLDELNQVLHVLAAQLNTLDTERVALLQRLTHVYTQLMHGQSGCVLIQGGIVGANVLLDSLVRVTKTCFQVAFELVPRMRDAEDPITATSASEAAVDEVLSLWRSLLITLPPPDAAYTHPYVRDHVVLPYQAGRLHAAMLTAESDWDDFVAAENTSDADLYDEHLTLYAALARTCVYQAVQQLVASKPAVSDRGHISPAIWEQWHWLALMTGHLIADDSASEVALVPEGIQASCPEAQDQIHALLQDFMSLLAYLVSNGPNSSTPCSPQALISTLWLTARWIPVYLLRESPSRVEAPFAGSMGERFLDELVPCLRTALVAWRSDSDVIVAISLVWEALARSSGAMQIWLAKEPVFALVKDTLATLELLPDAAQPFILRALVRCVDATRDGHALAAQVRGMYYPLIMHAAQARFDSAAHASPVSLSSALSLWHALVDAADPSTSGAVHIHILSQLPAMVTSVEQHLANTDVQVSAGRATLALLRALPELQNTSTLLAGSAQHVLELLRAMLTSLTDQPRVSGLDATFEDLLVLYLSLLEELVRACASSDAAEANAPHADDLRLLCLGAFGAVMPMLKRDVLTIPSVAEAFAQLVHVLLIMARSALYSSTHGACPFLEGMTASFDLLDMGMHSILPQNVQSNTVMTLMNPLQMVLRAAVLHWLALLTHLPRALLVVSRRALAMYPRYCHAYRPARVY</sequence>
<evidence type="ECO:0000256" key="1">
    <source>
        <dbReference type="ARBA" id="ARBA00004123"/>
    </source>
</evidence>
<evidence type="ECO:0000256" key="5">
    <source>
        <dbReference type="ARBA" id="ARBA00022490"/>
    </source>
</evidence>
<evidence type="ECO:0000256" key="3">
    <source>
        <dbReference type="ARBA" id="ARBA00009466"/>
    </source>
</evidence>
<keyword evidence="9" id="KW-1185">Reference proteome</keyword>
<evidence type="ECO:0000256" key="2">
    <source>
        <dbReference type="ARBA" id="ARBA00004496"/>
    </source>
</evidence>
<evidence type="ECO:0000256" key="7">
    <source>
        <dbReference type="ARBA" id="ARBA00023242"/>
    </source>
</evidence>
<dbReference type="InParanoid" id="A8QAZ6"/>
<dbReference type="Proteomes" id="UP000008837">
    <property type="component" value="Unassembled WGS sequence"/>
</dbReference>
<protein>
    <recommendedName>
        <fullName evidence="10">Exportin-1/Importin-beta-like domain-containing protein</fullName>
    </recommendedName>
</protein>
<dbReference type="VEuPathDB" id="FungiDB:MGL_3859"/>
<dbReference type="GO" id="GO:0005049">
    <property type="term" value="F:nuclear export signal receptor activity"/>
    <property type="evidence" value="ECO:0007669"/>
    <property type="project" value="InterPro"/>
</dbReference>
<dbReference type="KEGG" id="mgl:MGL_3859"/>
<evidence type="ECO:0000256" key="6">
    <source>
        <dbReference type="ARBA" id="ARBA00022927"/>
    </source>
</evidence>
<dbReference type="GO" id="GO:0005737">
    <property type="term" value="C:cytoplasm"/>
    <property type="evidence" value="ECO:0007669"/>
    <property type="project" value="UniProtKB-SubCell"/>
</dbReference>
<proteinExistence type="inferred from homology"/>
<comment type="caution">
    <text evidence="8">The sequence shown here is derived from an EMBL/GenBank/DDBJ whole genome shotgun (WGS) entry which is preliminary data.</text>
</comment>
<comment type="similarity">
    <text evidence="3">Belongs to the exportin family.</text>
</comment>
<accession>A8QAZ6</accession>
<dbReference type="AlphaFoldDB" id="A8QAZ6"/>
<dbReference type="PANTHER" id="PTHR12596:SF1">
    <property type="entry name" value="EXPORTIN-4"/>
    <property type="match status" value="1"/>
</dbReference>
<dbReference type="GO" id="GO:0005643">
    <property type="term" value="C:nuclear pore"/>
    <property type="evidence" value="ECO:0007669"/>
    <property type="project" value="TreeGrafter"/>
</dbReference>
<keyword evidence="6" id="KW-0653">Protein transport</keyword>
<dbReference type="EMBL" id="AAYY01000015">
    <property type="protein sequence ID" value="EDP41857.1"/>
    <property type="molecule type" value="Genomic_DNA"/>
</dbReference>
<dbReference type="GO" id="GO:0006611">
    <property type="term" value="P:protein export from nucleus"/>
    <property type="evidence" value="ECO:0007669"/>
    <property type="project" value="TreeGrafter"/>
</dbReference>
<dbReference type="PANTHER" id="PTHR12596">
    <property type="entry name" value="EXPORTIN 4,7-RELATED"/>
    <property type="match status" value="1"/>
</dbReference>
<organism evidence="8 9">
    <name type="scientific">Malassezia globosa (strain ATCC MYA-4612 / CBS 7966)</name>
    <name type="common">Dandruff-associated fungus</name>
    <dbReference type="NCBI Taxonomy" id="425265"/>
    <lineage>
        <taxon>Eukaryota</taxon>
        <taxon>Fungi</taxon>
        <taxon>Dikarya</taxon>
        <taxon>Basidiomycota</taxon>
        <taxon>Ustilaginomycotina</taxon>
        <taxon>Malasseziomycetes</taxon>
        <taxon>Malasseziales</taxon>
        <taxon>Malasseziaceae</taxon>
        <taxon>Malassezia</taxon>
    </lineage>
</organism>
<dbReference type="RefSeq" id="XP_001729071.1">
    <property type="nucleotide sequence ID" value="XM_001729019.1"/>
</dbReference>
<reference evidence="8 9" key="1">
    <citation type="journal article" date="2007" name="Proc. Natl. Acad. Sci. U.S.A.">
        <title>Dandruff-associated Malassezia genomes reveal convergent and divergent virulence traits shared with plant and human fungal pathogens.</title>
        <authorList>
            <person name="Xu J."/>
            <person name="Saunders C.W."/>
            <person name="Hu P."/>
            <person name="Grant R.A."/>
            <person name="Boekhout T."/>
            <person name="Kuramae E.E."/>
            <person name="Kronstad J.W."/>
            <person name="Deangelis Y.M."/>
            <person name="Reeder N.L."/>
            <person name="Johnstone K.R."/>
            <person name="Leland M."/>
            <person name="Fieno A.M."/>
            <person name="Begley W.M."/>
            <person name="Sun Y."/>
            <person name="Lacey M.P."/>
            <person name="Chaudhary T."/>
            <person name="Keough T."/>
            <person name="Chu L."/>
            <person name="Sears R."/>
            <person name="Yuan B."/>
            <person name="Dawson T.L.Jr."/>
        </authorList>
    </citation>
    <scope>NUCLEOTIDE SEQUENCE [LARGE SCALE GENOMIC DNA]</scope>
    <source>
        <strain evidence="9">ATCC MYA-4612 / CBS 7966</strain>
    </source>
</reference>
<comment type="subcellular location">
    <subcellularLocation>
        <location evidence="2">Cytoplasm</location>
    </subcellularLocation>
    <subcellularLocation>
        <location evidence="1">Nucleus</location>
    </subcellularLocation>
</comment>
<evidence type="ECO:0000256" key="4">
    <source>
        <dbReference type="ARBA" id="ARBA00022448"/>
    </source>
</evidence>